<comment type="caution">
    <text evidence="3">The sequence shown here is derived from an EMBL/GenBank/DDBJ whole genome shotgun (WGS) entry which is preliminary data.</text>
</comment>
<dbReference type="PANTHER" id="PTHR12181:SF12">
    <property type="entry name" value="PHOSPHATIDATE PHOSPHATASE"/>
    <property type="match status" value="1"/>
</dbReference>
<evidence type="ECO:0000256" key="1">
    <source>
        <dbReference type="ARBA" id="ARBA00005476"/>
    </source>
</evidence>
<evidence type="ECO:0000259" key="2">
    <source>
        <dbReference type="SMART" id="SM00775"/>
    </source>
</evidence>
<dbReference type="Proteomes" id="UP000185944">
    <property type="component" value="Unassembled WGS sequence"/>
</dbReference>
<proteinExistence type="inferred from homology"/>
<dbReference type="RefSeq" id="XP_067544695.1">
    <property type="nucleotide sequence ID" value="XM_067689398.1"/>
</dbReference>
<dbReference type="SMART" id="SM00775">
    <property type="entry name" value="LNS2"/>
    <property type="match status" value="1"/>
</dbReference>
<evidence type="ECO:0000313" key="3">
    <source>
        <dbReference type="EMBL" id="OAG30438.1"/>
    </source>
</evidence>
<dbReference type="SUPFAM" id="SSF56784">
    <property type="entry name" value="HAD-like"/>
    <property type="match status" value="1"/>
</dbReference>
<protein>
    <submittedName>
        <fullName evidence="3">Phosphatidate phosphatase LPIN</fullName>
    </submittedName>
</protein>
<gene>
    <name evidence="3" type="ORF">NEDG_01980</name>
</gene>
<dbReference type="VEuPathDB" id="MicrosporidiaDB:NEDG_01980"/>
<dbReference type="GO" id="GO:0008195">
    <property type="term" value="F:phosphatidate phosphatase activity"/>
    <property type="evidence" value="ECO:0007669"/>
    <property type="project" value="TreeGrafter"/>
</dbReference>
<dbReference type="InterPro" id="IPR031315">
    <property type="entry name" value="LNS2/PITP"/>
</dbReference>
<evidence type="ECO:0000313" key="4">
    <source>
        <dbReference type="Proteomes" id="UP000185944"/>
    </source>
</evidence>
<comment type="similarity">
    <text evidence="1">Belongs to the lipin family.</text>
</comment>
<dbReference type="Pfam" id="PF08235">
    <property type="entry name" value="LNS2"/>
    <property type="match status" value="1"/>
</dbReference>
<organism evidence="3 4">
    <name type="scientific">Nematocida displodere</name>
    <dbReference type="NCBI Taxonomy" id="1805483"/>
    <lineage>
        <taxon>Eukaryota</taxon>
        <taxon>Fungi</taxon>
        <taxon>Fungi incertae sedis</taxon>
        <taxon>Microsporidia</taxon>
        <taxon>Nematocida</taxon>
    </lineage>
</organism>
<dbReference type="InterPro" id="IPR036412">
    <property type="entry name" value="HAD-like_sf"/>
</dbReference>
<dbReference type="InterPro" id="IPR007651">
    <property type="entry name" value="Lipin_N"/>
</dbReference>
<sequence>MNFMERVFNSVSDLYKDMNLSQLSGANDVIVVKTANSYRSTGFHARFGNVHSFKTSREVILTVNDVVVNIDTRLDKEGNVFFSLHNSPIPEEETEPLNYNTATGFKTIKMLIESSANYSFLLANYERVYEGIYRGKYLFSECLHKRVLGDNIREIFNVNQVNSFLGSDTVVIGLFEENVDVPEFLLPFCLFSELYFCIERRVSTFDGAAKGKGECGCEGECECTNAKEGSNEAKKTTGRYLIKQLLRKRVCPRQNASTSSKNAILPEKYLKSMNLCSGANKAVYRLSGTPIVLTCNIYFWKDTEKIVISDIDGTVTKSDVIGYIYGAMGKDWTHSNIAALYGRIIENGYKIVYLSSRPIGHIGMTKEYLERVIQNNQYLPKGPVILFPGKLLSAIYREVVLGPEEFKIAAISEIKEIAASGDVFSGFGNKESDRMAYTMCDVDPSKIFIVNPLGEITTGAKGLVKLSHQSLYEMANGIFPPVKHALPSISQKYIGDTWWNNDAPEE</sequence>
<dbReference type="AlphaFoldDB" id="A0A177EF12"/>
<name>A0A177EF12_9MICR</name>
<dbReference type="InterPro" id="IPR023214">
    <property type="entry name" value="HAD_sf"/>
</dbReference>
<dbReference type="InterPro" id="IPR026058">
    <property type="entry name" value="LIPIN"/>
</dbReference>
<accession>A0A177EF12</accession>
<reference evidence="3 4" key="1">
    <citation type="submission" date="2016-02" db="EMBL/GenBank/DDBJ databases">
        <title>Discovery of a natural microsporidian pathogen with a broad tissue tropism in Caenorhabditis elegans.</title>
        <authorList>
            <person name="Luallen R.J."/>
            <person name="Reinke A.W."/>
            <person name="Tong L."/>
            <person name="Botts M.R."/>
            <person name="Felix M.-A."/>
            <person name="Troemel E.R."/>
        </authorList>
    </citation>
    <scope>NUCLEOTIDE SEQUENCE [LARGE SCALE GENOMIC DNA]</scope>
    <source>
        <strain evidence="3 4">JUm2807</strain>
    </source>
</reference>
<dbReference type="STRING" id="1805483.A0A177EF12"/>
<dbReference type="Pfam" id="PF04571">
    <property type="entry name" value="Lipin_N"/>
    <property type="match status" value="1"/>
</dbReference>
<dbReference type="GeneID" id="93648330"/>
<dbReference type="PANTHER" id="PTHR12181">
    <property type="entry name" value="LIPIN"/>
    <property type="match status" value="1"/>
</dbReference>
<dbReference type="Gene3D" id="3.40.50.1000">
    <property type="entry name" value="HAD superfamily/HAD-like"/>
    <property type="match status" value="1"/>
</dbReference>
<dbReference type="OrthoDB" id="4567at2759"/>
<dbReference type="InterPro" id="IPR013209">
    <property type="entry name" value="LNS2"/>
</dbReference>
<keyword evidence="4" id="KW-1185">Reference proteome</keyword>
<dbReference type="EMBL" id="LTDL01000028">
    <property type="protein sequence ID" value="OAG30438.1"/>
    <property type="molecule type" value="Genomic_DNA"/>
</dbReference>
<feature type="domain" description="LNS2/PITP" evidence="2">
    <location>
        <begin position="306"/>
        <end position="459"/>
    </location>
</feature>